<evidence type="ECO:0000256" key="2">
    <source>
        <dbReference type="ARBA" id="ARBA00019325"/>
    </source>
</evidence>
<dbReference type="Pfam" id="PF01597">
    <property type="entry name" value="GCV_H"/>
    <property type="match status" value="1"/>
</dbReference>
<dbReference type="InterPro" id="IPR039169">
    <property type="entry name" value="Abitram"/>
</dbReference>
<feature type="region of interest" description="Disordered" evidence="4">
    <location>
        <begin position="68"/>
        <end position="139"/>
    </location>
</feature>
<comment type="similarity">
    <text evidence="1">Belongs to the ABITRAM family.</text>
</comment>
<feature type="compositionally biased region" description="Basic and acidic residues" evidence="4">
    <location>
        <begin position="68"/>
        <end position="80"/>
    </location>
</feature>
<feature type="region of interest" description="Disordered" evidence="4">
    <location>
        <begin position="244"/>
        <end position="332"/>
    </location>
</feature>
<reference evidence="5" key="1">
    <citation type="submission" date="2014-11" db="EMBL/GenBank/DDBJ databases">
        <authorList>
            <person name="Otto D Thomas"/>
            <person name="Naeem Raeece"/>
        </authorList>
    </citation>
    <scope>NUCLEOTIDE SEQUENCE</scope>
</reference>
<dbReference type="GO" id="GO:0005634">
    <property type="term" value="C:nucleus"/>
    <property type="evidence" value="ECO:0007669"/>
    <property type="project" value="TreeGrafter"/>
</dbReference>
<dbReference type="AlphaFoldDB" id="A0A0G4GUB2"/>
<feature type="compositionally biased region" description="Gly residues" evidence="4">
    <location>
        <begin position="291"/>
        <end position="307"/>
    </location>
</feature>
<evidence type="ECO:0000256" key="3">
    <source>
        <dbReference type="ARBA" id="ARBA00030463"/>
    </source>
</evidence>
<dbReference type="PANTHER" id="PTHR13651:SF0">
    <property type="entry name" value="PROTEIN ABITRAM"/>
    <property type="match status" value="1"/>
</dbReference>
<feature type="compositionally biased region" description="Low complexity" evidence="4">
    <location>
        <begin position="110"/>
        <end position="126"/>
    </location>
</feature>
<feature type="compositionally biased region" description="Gly residues" evidence="4">
    <location>
        <begin position="267"/>
        <end position="283"/>
    </location>
</feature>
<gene>
    <name evidence="5" type="ORF">Cvel_23413</name>
</gene>
<accession>A0A0G4GUB2</accession>
<dbReference type="InterPro" id="IPR011053">
    <property type="entry name" value="Single_hybrid_motif"/>
</dbReference>
<sequence length="866" mass="94508">MPGEPQTEGDEFRQAPSKFFPGVIDRYYTRLYSVDHMGVKGHDQYVFEHANGLVIVGIAESHALLKKAREGRGRGGEEARNTPNDGSSSSSASSSACAEEDAKKKRGLPSAGEASSSSSSSSAAAAAEEEVKEEAGLESQMRVSVDFSDRVRGASVIGKRKRGALRLHHSSQVLSIRMGDSVWPVYMGIDGELIEYNERLLQNPQLIIEDPETSGWILIAKVNPGLLKRAKRGFLDSGGLRSFLESGRQKLPPRESSQDPGQTEMGAGEGGEEGMGVSGGGAGVPTEGGELEGGGAGGGEGESGSGRGRGRGRGDGRGRGRGGGWGRGRGRGWREKSSIAVLREAFRSTQEFVGLEEPPGPLPHFAHADLAVRPKGYTEDLWLPVQVKSTRRQNRFTKSASWKFRKVCGYGGMAVVCISLERGLEQNPKVWLFPGEYFEGLKGVGSLRITEGGKHDRKEAKCSFSGGSSPHEGQHVGQALYEIWHQAQESGCTYRLQNLITLQTQLSPTHLREWEILQRSLKLFECVPGGMEVRDSLYPSLPHDIEIRLAGSLQPEWKRVQLKSSHWMAGQRFGAVNMNRRLGARTLPYTDCDFDFLLVSSPQNGQSLQTKDVDRRLERSSFFFIPMFELVKEGVVSSTTKRQKGLTGLSLDFSIDDFPDLLHPRSMPPSIPTKLGSSKTEDDANASSEKEGGDLVISEQEWGEVTERTAVSLLRQSLASNPKRGFAGLEEPSIPQYPYPCKLLVRPIGCTEDLWLLVQWKVSTSDATLAGRQVLRIFTSGGRREMGTLAPKDDGTPRLLVHLASLFAAGCGGRYDYFEMAFFDPEGGLVARVVKSTAEGRGGRGRERGVILVRWLFHSAIEPLSV</sequence>
<dbReference type="InterPro" id="IPR033753">
    <property type="entry name" value="GCV_H/Fam206"/>
</dbReference>
<dbReference type="Gene3D" id="2.40.50.100">
    <property type="match status" value="1"/>
</dbReference>
<dbReference type="VEuPathDB" id="CryptoDB:Cvel_23413"/>
<dbReference type="EMBL" id="CDMZ01001559">
    <property type="protein sequence ID" value="CEM34420.1"/>
    <property type="molecule type" value="Genomic_DNA"/>
</dbReference>
<proteinExistence type="inferred from homology"/>
<protein>
    <recommendedName>
        <fullName evidence="2">Protein Abitram</fullName>
    </recommendedName>
    <alternativeName>
        <fullName evidence="3">Actin-binding transcription modulator</fullName>
    </alternativeName>
</protein>
<feature type="compositionally biased region" description="Low complexity" evidence="4">
    <location>
        <begin position="87"/>
        <end position="96"/>
    </location>
</feature>
<dbReference type="SUPFAM" id="SSF51230">
    <property type="entry name" value="Single hybrid motif"/>
    <property type="match status" value="1"/>
</dbReference>
<dbReference type="PhylomeDB" id="A0A0G4GUB2"/>
<evidence type="ECO:0000313" key="5">
    <source>
        <dbReference type="EMBL" id="CEM34420.1"/>
    </source>
</evidence>
<dbReference type="PANTHER" id="PTHR13651">
    <property type="entry name" value="PROTEIN ABITRAM"/>
    <property type="match status" value="1"/>
</dbReference>
<evidence type="ECO:0000256" key="1">
    <source>
        <dbReference type="ARBA" id="ARBA00010764"/>
    </source>
</evidence>
<evidence type="ECO:0000256" key="4">
    <source>
        <dbReference type="SAM" id="MobiDB-lite"/>
    </source>
</evidence>
<name>A0A0G4GUB2_9ALVE</name>
<organism evidence="5">
    <name type="scientific">Chromera velia CCMP2878</name>
    <dbReference type="NCBI Taxonomy" id="1169474"/>
    <lineage>
        <taxon>Eukaryota</taxon>
        <taxon>Sar</taxon>
        <taxon>Alveolata</taxon>
        <taxon>Colpodellida</taxon>
        <taxon>Chromeraceae</taxon>
        <taxon>Chromera</taxon>
    </lineage>
</organism>
<feature type="region of interest" description="Disordered" evidence="4">
    <location>
        <begin position="666"/>
        <end position="693"/>
    </location>
</feature>